<dbReference type="Pfam" id="PF16087">
    <property type="entry name" value="DUF4817"/>
    <property type="match status" value="1"/>
</dbReference>
<feature type="domain" description="DUF4817" evidence="1">
    <location>
        <begin position="53"/>
        <end position="106"/>
    </location>
</feature>
<dbReference type="PANTHER" id="PTHR47326:SF1">
    <property type="entry name" value="HTH PSQ-TYPE DOMAIN-CONTAINING PROTEIN"/>
    <property type="match status" value="1"/>
</dbReference>
<dbReference type="GO" id="GO:0003676">
    <property type="term" value="F:nucleic acid binding"/>
    <property type="evidence" value="ECO:0007669"/>
    <property type="project" value="InterPro"/>
</dbReference>
<dbReference type="Gene3D" id="3.30.420.10">
    <property type="entry name" value="Ribonuclease H-like superfamily/Ribonuclease H"/>
    <property type="match status" value="1"/>
</dbReference>
<name>A0AAU9TUF7_EUPED</name>
<protein>
    <recommendedName>
        <fullName evidence="1">DUF4817 domain-containing protein</fullName>
    </recommendedName>
</protein>
<organism evidence="2 3">
    <name type="scientific">Euphydryas editha</name>
    <name type="common">Edith's checkerspot</name>
    <dbReference type="NCBI Taxonomy" id="104508"/>
    <lineage>
        <taxon>Eukaryota</taxon>
        <taxon>Metazoa</taxon>
        <taxon>Ecdysozoa</taxon>
        <taxon>Arthropoda</taxon>
        <taxon>Hexapoda</taxon>
        <taxon>Insecta</taxon>
        <taxon>Pterygota</taxon>
        <taxon>Neoptera</taxon>
        <taxon>Endopterygota</taxon>
        <taxon>Lepidoptera</taxon>
        <taxon>Glossata</taxon>
        <taxon>Ditrysia</taxon>
        <taxon>Papilionoidea</taxon>
        <taxon>Nymphalidae</taxon>
        <taxon>Nymphalinae</taxon>
        <taxon>Euphydryas</taxon>
    </lineage>
</organism>
<evidence type="ECO:0000313" key="2">
    <source>
        <dbReference type="EMBL" id="CAH2090775.1"/>
    </source>
</evidence>
<keyword evidence="3" id="KW-1185">Reference proteome</keyword>
<dbReference type="InterPro" id="IPR036397">
    <property type="entry name" value="RNaseH_sf"/>
</dbReference>
<reference evidence="2" key="1">
    <citation type="submission" date="2022-03" db="EMBL/GenBank/DDBJ databases">
        <authorList>
            <person name="Tunstrom K."/>
        </authorList>
    </citation>
    <scope>NUCLEOTIDE SEQUENCE</scope>
</reference>
<dbReference type="AlphaFoldDB" id="A0AAU9TUF7"/>
<accession>A0AAU9TUF7</accession>
<dbReference type="EMBL" id="CAKOGL010000010">
    <property type="protein sequence ID" value="CAH2090775.1"/>
    <property type="molecule type" value="Genomic_DNA"/>
</dbReference>
<proteinExistence type="predicted"/>
<dbReference type="InterPro" id="IPR032135">
    <property type="entry name" value="DUF4817"/>
</dbReference>
<comment type="caution">
    <text evidence="2">The sequence shown here is derived from an EMBL/GenBank/DDBJ whole genome shotgun (WGS) entry which is preliminary data.</text>
</comment>
<evidence type="ECO:0000313" key="3">
    <source>
        <dbReference type="Proteomes" id="UP001153954"/>
    </source>
</evidence>
<gene>
    <name evidence="2" type="ORF">EEDITHA_LOCUS6701</name>
</gene>
<sequence>MVIDIHLISSHLCALLCIAVIKNSLSFSFTLNKTLCSFFDTIAGRNVPRSSFTNEEYADILFICGKVNGNALEARRLYREKYRIRRLPDENVFSRTYRRIRETGTVRRQRQEPGVNQPGEEDELVLEAFQQDPATSIRVVAAILNLSIWRGFSVNVWAGVIGGLFIGPFILPNILIGENYLSFLQNELRVLLKNVPLDVRREMIFQNDGCPAHYRRTVREHLSPFHNRWIGRNGPILWPARSPDLTPIDFYVWGRMKEIIYEVEIVDLEHLTARINQAAEVLRREMRLGITTTEIINRARKCIQNGG</sequence>
<dbReference type="Proteomes" id="UP001153954">
    <property type="component" value="Unassembled WGS sequence"/>
</dbReference>
<evidence type="ECO:0000259" key="1">
    <source>
        <dbReference type="Pfam" id="PF16087"/>
    </source>
</evidence>
<dbReference type="PANTHER" id="PTHR47326">
    <property type="entry name" value="TRANSPOSABLE ELEMENT TC3 TRANSPOSASE-LIKE PROTEIN"/>
    <property type="match status" value="1"/>
</dbReference>